<dbReference type="AlphaFoldDB" id="A0A381R700"/>
<sequence>MHTVIRHYSGTGASELADQITAQAEGVEAALRSVPGVVSYALVRTGDGCISITVCEDKAGADESVRLAAKFVRDNCTAQASPPVVSEGSTTIHFQT</sequence>
<evidence type="ECO:0008006" key="2">
    <source>
        <dbReference type="Google" id="ProtNLM"/>
    </source>
</evidence>
<gene>
    <name evidence="1" type="ORF">METZ01_LOCUS40380</name>
</gene>
<proteinExistence type="predicted"/>
<reference evidence="1" key="1">
    <citation type="submission" date="2018-05" db="EMBL/GenBank/DDBJ databases">
        <authorList>
            <person name="Lanie J.A."/>
            <person name="Ng W.-L."/>
            <person name="Kazmierczak K.M."/>
            <person name="Andrzejewski T.M."/>
            <person name="Davidsen T.M."/>
            <person name="Wayne K.J."/>
            <person name="Tettelin H."/>
            <person name="Glass J.I."/>
            <person name="Rusch D."/>
            <person name="Podicherti R."/>
            <person name="Tsui H.-C.T."/>
            <person name="Winkler M.E."/>
        </authorList>
    </citation>
    <scope>NUCLEOTIDE SEQUENCE</scope>
</reference>
<evidence type="ECO:0000313" key="1">
    <source>
        <dbReference type="EMBL" id="SUZ87526.1"/>
    </source>
</evidence>
<protein>
    <recommendedName>
        <fullName evidence="2">ABM domain-containing protein</fullName>
    </recommendedName>
</protein>
<dbReference type="EMBL" id="UINC01001728">
    <property type="protein sequence ID" value="SUZ87526.1"/>
    <property type="molecule type" value="Genomic_DNA"/>
</dbReference>
<name>A0A381R700_9ZZZZ</name>
<organism evidence="1">
    <name type="scientific">marine metagenome</name>
    <dbReference type="NCBI Taxonomy" id="408172"/>
    <lineage>
        <taxon>unclassified sequences</taxon>
        <taxon>metagenomes</taxon>
        <taxon>ecological metagenomes</taxon>
    </lineage>
</organism>
<accession>A0A381R700</accession>